<dbReference type="InterPro" id="IPR050490">
    <property type="entry name" value="Bact_solute-bd_prot1"/>
</dbReference>
<evidence type="ECO:0000256" key="3">
    <source>
        <dbReference type="ARBA" id="ARBA00022729"/>
    </source>
</evidence>
<dbReference type="PANTHER" id="PTHR43649">
    <property type="entry name" value="ARABINOSE-BINDING PROTEIN-RELATED"/>
    <property type="match status" value="1"/>
</dbReference>
<dbReference type="AlphaFoldDB" id="A0A6J6SMG8"/>
<evidence type="ECO:0000313" key="5">
    <source>
        <dbReference type="EMBL" id="CAB4821085.1"/>
    </source>
</evidence>
<sequence>MKKSTTKLAILLSLGLGFSMTAGIAKAASPVSIRVIAQTGGPGTALKDAAAVYNKSHPNVTVSVDLFDYDPTRQRTVLSYASGKNTYDVLGFDYAWEKQYVDSGYLIPLGDMAAKQAPLINMKDFIPSYVSWATISGKQYALPWFGAVYMLYYRTDLLKQAGVAVPKTWEEYASAAATLKKKLSMPGTTLIGKRDDPLLDEFWSVAWSYGASITTPDLKTSLVNSPKALQAFTVWKKVLASAPQDALAADWPAAAATFSAGKSAMMLNFSDTSDSLIAPGSKVAGKVGFAAIPSGPTGKSTPNLGGWGLGVSAKSKNVQAAFDFIAWATSAEQQKAGLINGGSANRISVLSDKTLQAKYPYYAAALVNYKNAIYFPNTSHWVDWEAAMAPPLSSALSGQISASAAIKQSSDRLIAEIKKEK</sequence>
<reference evidence="4" key="1">
    <citation type="submission" date="2020-05" db="EMBL/GenBank/DDBJ databases">
        <authorList>
            <person name="Chiriac C."/>
            <person name="Salcher M."/>
            <person name="Ghai R."/>
            <person name="Kavagutti S V."/>
        </authorList>
    </citation>
    <scope>NUCLEOTIDE SEQUENCE</scope>
</reference>
<keyword evidence="3" id="KW-0732">Signal</keyword>
<proteinExistence type="inferred from homology"/>
<dbReference type="Pfam" id="PF01547">
    <property type="entry name" value="SBP_bac_1"/>
    <property type="match status" value="1"/>
</dbReference>
<evidence type="ECO:0000313" key="7">
    <source>
        <dbReference type="EMBL" id="CAB5142702.1"/>
    </source>
</evidence>
<dbReference type="SUPFAM" id="SSF53850">
    <property type="entry name" value="Periplasmic binding protein-like II"/>
    <property type="match status" value="1"/>
</dbReference>
<gene>
    <name evidence="4" type="ORF">UFOPK2731_01167</name>
    <name evidence="5" type="ORF">UFOPK3161_00559</name>
    <name evidence="6" type="ORF">UFOPK3990_00558</name>
    <name evidence="7" type="ORF">UFOPK4427_00593</name>
</gene>
<dbReference type="EMBL" id="CAFBRY010000011">
    <property type="protein sequence ID" value="CAB5142702.1"/>
    <property type="molecule type" value="Genomic_DNA"/>
</dbReference>
<name>A0A6J6SMG8_9ZZZZ</name>
<protein>
    <submittedName>
        <fullName evidence="4">Unannotated protein</fullName>
    </submittedName>
</protein>
<accession>A0A6J6SMG8</accession>
<evidence type="ECO:0000313" key="4">
    <source>
        <dbReference type="EMBL" id="CAB4735923.1"/>
    </source>
</evidence>
<dbReference type="PANTHER" id="PTHR43649:SF34">
    <property type="entry name" value="ABC TRANSPORTER PERIPLASMIC-BINDING PROTEIN YCJN-RELATED"/>
    <property type="match status" value="1"/>
</dbReference>
<dbReference type="EMBL" id="CAEZYO010000043">
    <property type="protein sequence ID" value="CAB4735923.1"/>
    <property type="molecule type" value="Genomic_DNA"/>
</dbReference>
<dbReference type="EMBL" id="CAFBOQ010000011">
    <property type="protein sequence ID" value="CAB4983583.1"/>
    <property type="molecule type" value="Genomic_DNA"/>
</dbReference>
<evidence type="ECO:0000256" key="1">
    <source>
        <dbReference type="ARBA" id="ARBA00008520"/>
    </source>
</evidence>
<dbReference type="EMBL" id="CAFABC010000009">
    <property type="protein sequence ID" value="CAB4821085.1"/>
    <property type="molecule type" value="Genomic_DNA"/>
</dbReference>
<organism evidence="4">
    <name type="scientific">freshwater metagenome</name>
    <dbReference type="NCBI Taxonomy" id="449393"/>
    <lineage>
        <taxon>unclassified sequences</taxon>
        <taxon>metagenomes</taxon>
        <taxon>ecological metagenomes</taxon>
    </lineage>
</organism>
<evidence type="ECO:0000256" key="2">
    <source>
        <dbReference type="ARBA" id="ARBA00022448"/>
    </source>
</evidence>
<dbReference type="Gene3D" id="3.40.190.10">
    <property type="entry name" value="Periplasmic binding protein-like II"/>
    <property type="match status" value="2"/>
</dbReference>
<evidence type="ECO:0000313" key="6">
    <source>
        <dbReference type="EMBL" id="CAB4983583.1"/>
    </source>
</evidence>
<dbReference type="InterPro" id="IPR006059">
    <property type="entry name" value="SBP"/>
</dbReference>
<keyword evidence="2" id="KW-0813">Transport</keyword>
<comment type="similarity">
    <text evidence="1">Belongs to the bacterial solute-binding protein 1 family.</text>
</comment>